<protein>
    <submittedName>
        <fullName evidence="3">Uncharacterized protein</fullName>
    </submittedName>
</protein>
<keyword evidence="2" id="KW-0732">Signal</keyword>
<feature type="compositionally biased region" description="Low complexity" evidence="1">
    <location>
        <begin position="424"/>
        <end position="452"/>
    </location>
</feature>
<sequence>MTFGYCFSVFLCLALVAGVNYVNAQGHGYQNLTRARILDALHIDYGTIWKGGIELSDSEGLSGYMTKSAQGTRSSSTEEGQSKIVQISPRARDLTFLLAQNESSYSNYGSSRRADIAVKSGTTNSRTRAIGRGSKVLKSIMPISKSIIPSRPVYKSGFAPRAGSRNPLSFMSGAGLHGTMKQDPELKARLLIRAHHLSTKWQSHSNGSVYGSYKNNGLVDMPPLPLNPAIDISFPPQEINPNMYEAAQSIQEQSSSMRFPAASGPTDDIDLSHETRGYAHVTRLKLAVDLHTPRGFNHRVTMFNGIHSRKPATSSSDYRGFTKARGTGVYKPSFEAAEHSESPLERFHVENYGPRGFRPQGKFKPFQHSPPTSGISPVRIMMVTERGAEPDDLSKSPEGMALSNEKSDQDMKLGPYGFSKAYKSPSPTSTTVLPSDSPSRSTSVPTSTNSPTNRASPHTEFTPAEMLVPLASISPPEGHPGSHGISFTHLTEQLDPKMVAPAGTDLELNMDDDDDDDDDYSGEEQDKNPK</sequence>
<gene>
    <name evidence="3" type="ORF">UPYG_G00080270</name>
</gene>
<comment type="caution">
    <text evidence="3">The sequence shown here is derived from an EMBL/GenBank/DDBJ whole genome shotgun (WGS) entry which is preliminary data.</text>
</comment>
<dbReference type="AlphaFoldDB" id="A0ABD0XE04"/>
<evidence type="ECO:0000256" key="2">
    <source>
        <dbReference type="SAM" id="SignalP"/>
    </source>
</evidence>
<evidence type="ECO:0000313" key="4">
    <source>
        <dbReference type="Proteomes" id="UP001557470"/>
    </source>
</evidence>
<feature type="compositionally biased region" description="Acidic residues" evidence="1">
    <location>
        <begin position="508"/>
        <end position="523"/>
    </location>
</feature>
<feature type="region of interest" description="Disordered" evidence="1">
    <location>
        <begin position="471"/>
        <end position="530"/>
    </location>
</feature>
<proteinExistence type="predicted"/>
<reference evidence="3 4" key="1">
    <citation type="submission" date="2024-06" db="EMBL/GenBank/DDBJ databases">
        <authorList>
            <person name="Pan Q."/>
            <person name="Wen M."/>
            <person name="Jouanno E."/>
            <person name="Zahm M."/>
            <person name="Klopp C."/>
            <person name="Cabau C."/>
            <person name="Louis A."/>
            <person name="Berthelot C."/>
            <person name="Parey E."/>
            <person name="Roest Crollius H."/>
            <person name="Montfort J."/>
            <person name="Robinson-Rechavi M."/>
            <person name="Bouchez O."/>
            <person name="Lampietro C."/>
            <person name="Lopez Roques C."/>
            <person name="Donnadieu C."/>
            <person name="Postlethwait J."/>
            <person name="Bobe J."/>
            <person name="Verreycken H."/>
            <person name="Guiguen Y."/>
        </authorList>
    </citation>
    <scope>NUCLEOTIDE SEQUENCE [LARGE SCALE GENOMIC DNA]</scope>
    <source>
        <strain evidence="3">Up_M1</strain>
        <tissue evidence="3">Testis</tissue>
    </source>
</reference>
<name>A0ABD0XE04_UMBPY</name>
<feature type="compositionally biased region" description="Basic and acidic residues" evidence="1">
    <location>
        <begin position="386"/>
        <end position="395"/>
    </location>
</feature>
<feature type="signal peptide" evidence="2">
    <location>
        <begin position="1"/>
        <end position="24"/>
    </location>
</feature>
<feature type="chain" id="PRO_5044862897" evidence="2">
    <location>
        <begin position="25"/>
        <end position="530"/>
    </location>
</feature>
<organism evidence="3 4">
    <name type="scientific">Umbra pygmaea</name>
    <name type="common">Eastern mudminnow</name>
    <dbReference type="NCBI Taxonomy" id="75934"/>
    <lineage>
        <taxon>Eukaryota</taxon>
        <taxon>Metazoa</taxon>
        <taxon>Chordata</taxon>
        <taxon>Craniata</taxon>
        <taxon>Vertebrata</taxon>
        <taxon>Euteleostomi</taxon>
        <taxon>Actinopterygii</taxon>
        <taxon>Neopterygii</taxon>
        <taxon>Teleostei</taxon>
        <taxon>Protacanthopterygii</taxon>
        <taxon>Esociformes</taxon>
        <taxon>Umbridae</taxon>
        <taxon>Umbra</taxon>
    </lineage>
</organism>
<evidence type="ECO:0000256" key="1">
    <source>
        <dbReference type="SAM" id="MobiDB-lite"/>
    </source>
</evidence>
<dbReference type="EMBL" id="JAGEUA010000002">
    <property type="protein sequence ID" value="KAL1006990.1"/>
    <property type="molecule type" value="Genomic_DNA"/>
</dbReference>
<feature type="region of interest" description="Disordered" evidence="1">
    <location>
        <begin position="352"/>
        <end position="459"/>
    </location>
</feature>
<accession>A0ABD0XE04</accession>
<keyword evidence="4" id="KW-1185">Reference proteome</keyword>
<dbReference type="Proteomes" id="UP001557470">
    <property type="component" value="Unassembled WGS sequence"/>
</dbReference>
<evidence type="ECO:0000313" key="3">
    <source>
        <dbReference type="EMBL" id="KAL1006990.1"/>
    </source>
</evidence>